<gene>
    <name evidence="1" type="ORF">FH971_04340</name>
</gene>
<proteinExistence type="predicted"/>
<accession>A0A4Y5YCN5</accession>
<dbReference type="Proteomes" id="UP000319809">
    <property type="component" value="Chromosome"/>
</dbReference>
<evidence type="ECO:0000313" key="2">
    <source>
        <dbReference type="Proteomes" id="UP000319809"/>
    </source>
</evidence>
<name>A0A4Y5YCN5_9GAMM</name>
<dbReference type="KEGG" id="spol:FH971_04340"/>
<organism evidence="1 2">
    <name type="scientific">Shewanella polaris</name>
    <dbReference type="NCBI Taxonomy" id="2588449"/>
    <lineage>
        <taxon>Bacteria</taxon>
        <taxon>Pseudomonadati</taxon>
        <taxon>Pseudomonadota</taxon>
        <taxon>Gammaproteobacteria</taxon>
        <taxon>Alteromonadales</taxon>
        <taxon>Shewanellaceae</taxon>
        <taxon>Shewanella</taxon>
    </lineage>
</organism>
<reference evidence="1 2" key="1">
    <citation type="submission" date="2019-06" db="EMBL/GenBank/DDBJ databases">
        <title>The genome of Shewanella sp. SM1901.</title>
        <authorList>
            <person name="Cha Q."/>
        </authorList>
    </citation>
    <scope>NUCLEOTIDE SEQUENCE [LARGE SCALE GENOMIC DNA]</scope>
    <source>
        <strain evidence="1 2">SM1901</strain>
    </source>
</reference>
<dbReference type="EMBL" id="CP041036">
    <property type="protein sequence ID" value="QDE30266.1"/>
    <property type="molecule type" value="Genomic_DNA"/>
</dbReference>
<dbReference type="AlphaFoldDB" id="A0A4Y5YCN5"/>
<dbReference type="RefSeq" id="WP_140233487.1">
    <property type="nucleotide sequence ID" value="NZ_CP041036.1"/>
</dbReference>
<protein>
    <submittedName>
        <fullName evidence="1">Uncharacterized protein</fullName>
    </submittedName>
</protein>
<evidence type="ECO:0000313" key="1">
    <source>
        <dbReference type="EMBL" id="QDE30266.1"/>
    </source>
</evidence>
<keyword evidence="2" id="KW-1185">Reference proteome</keyword>
<sequence>MTTNLIAIAAAEIKQLADVEPKQASKRFEIIANTMSDAQLVDVIEQMDIVTLTQINSHHDISCPSIMSELMSPEQIRDIVCQQPLYWEEQVKTNVDELINHTFEFLTYLIRIQDSEAKQAAILECIAEDPAGLFYLSIPFIELMLAPSESDEADEQDIFDDEDDGTTVGYDNWNTSEESHSLSLDDPRSLMALIQDLAPDVAQSIKNLLRNESSGWEQIIAKFVSELVLQAKEKNQVADEYAEVDDMFSFLD</sequence>